<dbReference type="AlphaFoldDB" id="A0A3N4LYE9"/>
<gene>
    <name evidence="2" type="ORF">L211DRAFT_847236</name>
</gene>
<evidence type="ECO:0000313" key="2">
    <source>
        <dbReference type="EMBL" id="RPB26609.1"/>
    </source>
</evidence>
<accession>A0A3N4LYE9</accession>
<name>A0A3N4LYE9_9PEZI</name>
<feature type="region of interest" description="Disordered" evidence="1">
    <location>
        <begin position="123"/>
        <end position="173"/>
    </location>
</feature>
<reference evidence="2 3" key="1">
    <citation type="journal article" date="2018" name="Nat. Ecol. Evol.">
        <title>Pezizomycetes genomes reveal the molecular basis of ectomycorrhizal truffle lifestyle.</title>
        <authorList>
            <person name="Murat C."/>
            <person name="Payen T."/>
            <person name="Noel B."/>
            <person name="Kuo A."/>
            <person name="Morin E."/>
            <person name="Chen J."/>
            <person name="Kohler A."/>
            <person name="Krizsan K."/>
            <person name="Balestrini R."/>
            <person name="Da Silva C."/>
            <person name="Montanini B."/>
            <person name="Hainaut M."/>
            <person name="Levati E."/>
            <person name="Barry K.W."/>
            <person name="Belfiori B."/>
            <person name="Cichocki N."/>
            <person name="Clum A."/>
            <person name="Dockter R.B."/>
            <person name="Fauchery L."/>
            <person name="Guy J."/>
            <person name="Iotti M."/>
            <person name="Le Tacon F."/>
            <person name="Lindquist E.A."/>
            <person name="Lipzen A."/>
            <person name="Malagnac F."/>
            <person name="Mello A."/>
            <person name="Molinier V."/>
            <person name="Miyauchi S."/>
            <person name="Poulain J."/>
            <person name="Riccioni C."/>
            <person name="Rubini A."/>
            <person name="Sitrit Y."/>
            <person name="Splivallo R."/>
            <person name="Traeger S."/>
            <person name="Wang M."/>
            <person name="Zifcakova L."/>
            <person name="Wipf D."/>
            <person name="Zambonelli A."/>
            <person name="Paolocci F."/>
            <person name="Nowrousian M."/>
            <person name="Ottonello S."/>
            <person name="Baldrian P."/>
            <person name="Spatafora J.W."/>
            <person name="Henrissat B."/>
            <person name="Nagy L.G."/>
            <person name="Aury J.M."/>
            <person name="Wincker P."/>
            <person name="Grigoriev I.V."/>
            <person name="Bonfante P."/>
            <person name="Martin F.M."/>
        </authorList>
    </citation>
    <scope>NUCLEOTIDE SEQUENCE [LARGE SCALE GENOMIC DNA]</scope>
    <source>
        <strain evidence="2 3">ATCC MYA-4762</strain>
    </source>
</reference>
<sequence>MPRGKKNTGKGKEKAVPNLKRPASTHDLRNESTTADGDSTCPDASSQFSAVIKFSSGAAAVNSCSAEIPATTGTVRELEPPAEGPMMIPVTSRKQVRSSLTRIRMEAGESSKRLENNLSRFGIGSQKGGHSTPGMPGIPETLGTPDLPRTPGTPGTPGTPQLLRTPTVFTYPV</sequence>
<evidence type="ECO:0000256" key="1">
    <source>
        <dbReference type="SAM" id="MobiDB-lite"/>
    </source>
</evidence>
<dbReference type="EMBL" id="ML121534">
    <property type="protein sequence ID" value="RPB26609.1"/>
    <property type="molecule type" value="Genomic_DNA"/>
</dbReference>
<feature type="region of interest" description="Disordered" evidence="1">
    <location>
        <begin position="1"/>
        <end position="43"/>
    </location>
</feature>
<feature type="region of interest" description="Disordered" evidence="1">
    <location>
        <begin position="70"/>
        <end position="98"/>
    </location>
</feature>
<proteinExistence type="predicted"/>
<protein>
    <submittedName>
        <fullName evidence="2">Uncharacterized protein</fullName>
    </submittedName>
</protein>
<dbReference type="InParanoid" id="A0A3N4LYE9"/>
<keyword evidence="3" id="KW-1185">Reference proteome</keyword>
<organism evidence="2 3">
    <name type="scientific">Terfezia boudieri ATCC MYA-4762</name>
    <dbReference type="NCBI Taxonomy" id="1051890"/>
    <lineage>
        <taxon>Eukaryota</taxon>
        <taxon>Fungi</taxon>
        <taxon>Dikarya</taxon>
        <taxon>Ascomycota</taxon>
        <taxon>Pezizomycotina</taxon>
        <taxon>Pezizomycetes</taxon>
        <taxon>Pezizales</taxon>
        <taxon>Pezizaceae</taxon>
        <taxon>Terfezia</taxon>
    </lineage>
</organism>
<feature type="compositionally biased region" description="Polar residues" evidence="1">
    <location>
        <begin position="31"/>
        <end position="43"/>
    </location>
</feature>
<feature type="compositionally biased region" description="Low complexity" evidence="1">
    <location>
        <begin position="141"/>
        <end position="167"/>
    </location>
</feature>
<dbReference type="Proteomes" id="UP000267821">
    <property type="component" value="Unassembled WGS sequence"/>
</dbReference>
<evidence type="ECO:0000313" key="3">
    <source>
        <dbReference type="Proteomes" id="UP000267821"/>
    </source>
</evidence>